<dbReference type="PANTHER" id="PTHR23022">
    <property type="entry name" value="TRANSPOSABLE ELEMENT-RELATED"/>
    <property type="match status" value="1"/>
</dbReference>
<dbReference type="EMBL" id="VJMJ01000159">
    <property type="protein sequence ID" value="KAF0729887.1"/>
    <property type="molecule type" value="Genomic_DNA"/>
</dbReference>
<dbReference type="InterPro" id="IPR036388">
    <property type="entry name" value="WH-like_DNA-bd_sf"/>
</dbReference>
<dbReference type="InterPro" id="IPR002492">
    <property type="entry name" value="Transposase_Tc1-like"/>
</dbReference>
<evidence type="ECO:0000313" key="4">
    <source>
        <dbReference type="EMBL" id="KAF0729887.1"/>
    </source>
</evidence>
<dbReference type="NCBIfam" id="NF033545">
    <property type="entry name" value="transpos_IS630"/>
    <property type="match status" value="1"/>
</dbReference>
<reference evidence="4 5" key="1">
    <citation type="submission" date="2019-07" db="EMBL/GenBank/DDBJ databases">
        <title>Genomics analysis of Aphanomyces spp. identifies a new class of oomycete effector associated with host adaptation.</title>
        <authorList>
            <person name="Gaulin E."/>
        </authorList>
    </citation>
    <scope>NUCLEOTIDE SEQUENCE [LARGE SCALE GENOMIC DNA]</scope>
    <source>
        <strain evidence="4 5">ATCC 201684</strain>
    </source>
</reference>
<accession>A0A6G0WR42</accession>
<dbReference type="Proteomes" id="UP000481153">
    <property type="component" value="Unassembled WGS sequence"/>
</dbReference>
<sequence>MDTNRTRKEVSLGLRQRVISKHESGLGYTKIARELEIPRSPVQSLIKSFKKTGNLAPASRTGRQKVTTPEDDREIIREAKKNRRVSAEKIKEGFLVYYDKELSESTIRRQIKTTGMNGRAGRKKPFISKVNRAKRLAYAKKYQHFTVDDWKRVLFTDESPSNLYGSNGRIFVWRKPGEEFVDQCLVPTYKSGRQTVMVWGSIGYHGAGSLVFCPSKMNSNDYLEIVYSALPDSFVKLDLHVDFIFQQDNAPCHTAQRVMEFFDENAFNVLDHPPQSPYLNPIEHVWSYIGRRIRQSTPSSLEGLKTKILHLWNNIPQSFIQGLLDLMPKRLAMVIENKGATKY</sequence>
<dbReference type="SUPFAM" id="SSF46689">
    <property type="entry name" value="Homeodomain-like"/>
    <property type="match status" value="1"/>
</dbReference>
<dbReference type="GO" id="GO:0015074">
    <property type="term" value="P:DNA integration"/>
    <property type="evidence" value="ECO:0007669"/>
    <property type="project" value="InterPro"/>
</dbReference>
<gene>
    <name evidence="4" type="ORF">Ae201684_012528</name>
</gene>
<dbReference type="Pfam" id="PF01498">
    <property type="entry name" value="HTH_Tnp_Tc3_2"/>
    <property type="match status" value="1"/>
</dbReference>
<evidence type="ECO:0000313" key="5">
    <source>
        <dbReference type="Proteomes" id="UP000481153"/>
    </source>
</evidence>
<organism evidence="4 5">
    <name type="scientific">Aphanomyces euteiches</name>
    <dbReference type="NCBI Taxonomy" id="100861"/>
    <lineage>
        <taxon>Eukaryota</taxon>
        <taxon>Sar</taxon>
        <taxon>Stramenopiles</taxon>
        <taxon>Oomycota</taxon>
        <taxon>Saprolegniomycetes</taxon>
        <taxon>Saprolegniales</taxon>
        <taxon>Verrucalvaceae</taxon>
        <taxon>Aphanomyces</taxon>
    </lineage>
</organism>
<proteinExistence type="predicted"/>
<dbReference type="PANTHER" id="PTHR23022:SF135">
    <property type="entry name" value="SI:DKEY-77F5.3"/>
    <property type="match status" value="1"/>
</dbReference>
<dbReference type="AlphaFoldDB" id="A0A6G0WR42"/>
<dbReference type="InterPro" id="IPR038717">
    <property type="entry name" value="Tc1-like_DDE_dom"/>
</dbReference>
<dbReference type="InterPro" id="IPR052338">
    <property type="entry name" value="Transposase_5"/>
</dbReference>
<keyword evidence="5" id="KW-1185">Reference proteome</keyword>
<dbReference type="GO" id="GO:0003677">
    <property type="term" value="F:DNA binding"/>
    <property type="evidence" value="ECO:0007669"/>
    <property type="project" value="InterPro"/>
</dbReference>
<evidence type="ECO:0000259" key="2">
    <source>
        <dbReference type="Pfam" id="PF13358"/>
    </source>
</evidence>
<dbReference type="Gene3D" id="3.30.420.10">
    <property type="entry name" value="Ribonuclease H-like superfamily/Ribonuclease H"/>
    <property type="match status" value="1"/>
</dbReference>
<dbReference type="VEuPathDB" id="FungiDB:AeMF1_002909"/>
<dbReference type="Pfam" id="PF13358">
    <property type="entry name" value="DDE_3"/>
    <property type="match status" value="1"/>
</dbReference>
<dbReference type="InterPro" id="IPR009057">
    <property type="entry name" value="Homeodomain-like_sf"/>
</dbReference>
<feature type="domain" description="Transposase Tc1-like" evidence="1">
    <location>
        <begin position="72"/>
        <end position="144"/>
    </location>
</feature>
<feature type="domain" description="Sleeping Beauty transposase HTH" evidence="3">
    <location>
        <begin position="7"/>
        <end position="54"/>
    </location>
</feature>
<dbReference type="InterPro" id="IPR036397">
    <property type="entry name" value="RNaseH_sf"/>
</dbReference>
<dbReference type="Pfam" id="PF25787">
    <property type="entry name" value="HTH_SB"/>
    <property type="match status" value="1"/>
</dbReference>
<evidence type="ECO:0000259" key="1">
    <source>
        <dbReference type="Pfam" id="PF01498"/>
    </source>
</evidence>
<dbReference type="GO" id="GO:0006313">
    <property type="term" value="P:DNA transposition"/>
    <property type="evidence" value="ECO:0007669"/>
    <property type="project" value="InterPro"/>
</dbReference>
<feature type="domain" description="Tc1-like transposase DDE" evidence="2">
    <location>
        <begin position="152"/>
        <end position="302"/>
    </location>
</feature>
<dbReference type="InterPro" id="IPR057667">
    <property type="entry name" value="HTH_SB"/>
</dbReference>
<name>A0A6G0WR42_9STRA</name>
<protein>
    <recommendedName>
        <fullName evidence="6">Tc1-like transposase DDE domain-containing protein</fullName>
    </recommendedName>
</protein>
<dbReference type="InterPro" id="IPR047655">
    <property type="entry name" value="Transpos_IS630-like"/>
</dbReference>
<comment type="caution">
    <text evidence="4">The sequence shown here is derived from an EMBL/GenBank/DDBJ whole genome shotgun (WGS) entry which is preliminary data.</text>
</comment>
<evidence type="ECO:0000259" key="3">
    <source>
        <dbReference type="Pfam" id="PF25787"/>
    </source>
</evidence>
<evidence type="ECO:0008006" key="6">
    <source>
        <dbReference type="Google" id="ProtNLM"/>
    </source>
</evidence>
<dbReference type="Gene3D" id="1.10.10.10">
    <property type="entry name" value="Winged helix-like DNA-binding domain superfamily/Winged helix DNA-binding domain"/>
    <property type="match status" value="1"/>
</dbReference>